<feature type="transmembrane region" description="Helical" evidence="8">
    <location>
        <begin position="21"/>
        <end position="42"/>
    </location>
</feature>
<dbReference type="Proteomes" id="UP000295382">
    <property type="component" value="Unassembled WGS sequence"/>
</dbReference>
<evidence type="ECO:0000256" key="7">
    <source>
        <dbReference type="ARBA" id="ARBA00023136"/>
    </source>
</evidence>
<dbReference type="EMBL" id="SLZQ01000003">
    <property type="protein sequence ID" value="TCS37792.1"/>
    <property type="molecule type" value="Genomic_DNA"/>
</dbReference>
<dbReference type="GO" id="GO:0015628">
    <property type="term" value="P:protein secretion by the type II secretion system"/>
    <property type="evidence" value="ECO:0007669"/>
    <property type="project" value="TreeGrafter"/>
</dbReference>
<dbReference type="InterPro" id="IPR045584">
    <property type="entry name" value="Pilin-like"/>
</dbReference>
<dbReference type="SUPFAM" id="SSF54523">
    <property type="entry name" value="Pili subunits"/>
    <property type="match status" value="2"/>
</dbReference>
<keyword evidence="7 8" id="KW-0472">Membrane</keyword>
<dbReference type="PANTHER" id="PTHR39583:SF2">
    <property type="entry name" value="TYPE II SECRETION SYSTEM PROTEIN J"/>
    <property type="match status" value="1"/>
</dbReference>
<dbReference type="OrthoDB" id="9029037at2"/>
<dbReference type="Pfam" id="PF07963">
    <property type="entry name" value="N_methyl"/>
    <property type="match status" value="1"/>
</dbReference>
<dbReference type="PROSITE" id="PS00409">
    <property type="entry name" value="PROKAR_NTER_METHYL"/>
    <property type="match status" value="1"/>
</dbReference>
<keyword evidence="10" id="KW-1185">Reference proteome</keyword>
<evidence type="ECO:0000256" key="1">
    <source>
        <dbReference type="ARBA" id="ARBA00004377"/>
    </source>
</evidence>
<keyword evidence="2" id="KW-1003">Cell membrane</keyword>
<evidence type="ECO:0000313" key="10">
    <source>
        <dbReference type="Proteomes" id="UP000295382"/>
    </source>
</evidence>
<dbReference type="InterPro" id="IPR051621">
    <property type="entry name" value="T2SS_protein_J"/>
</dbReference>
<dbReference type="PANTHER" id="PTHR39583">
    <property type="entry name" value="TYPE II SECRETION SYSTEM PROTEIN J-RELATED"/>
    <property type="match status" value="1"/>
</dbReference>
<evidence type="ECO:0000256" key="4">
    <source>
        <dbReference type="ARBA" id="ARBA00022519"/>
    </source>
</evidence>
<comment type="caution">
    <text evidence="9">The sequence shown here is derived from an EMBL/GenBank/DDBJ whole genome shotgun (WGS) entry which is preliminary data.</text>
</comment>
<evidence type="ECO:0000256" key="5">
    <source>
        <dbReference type="ARBA" id="ARBA00022692"/>
    </source>
</evidence>
<keyword evidence="6 8" id="KW-1133">Transmembrane helix</keyword>
<evidence type="ECO:0000256" key="8">
    <source>
        <dbReference type="SAM" id="Phobius"/>
    </source>
</evidence>
<keyword evidence="4" id="KW-0997">Cell inner membrane</keyword>
<dbReference type="AlphaFoldDB" id="A0A4R3HX96"/>
<evidence type="ECO:0000313" key="9">
    <source>
        <dbReference type="EMBL" id="TCS37792.1"/>
    </source>
</evidence>
<comment type="subcellular location">
    <subcellularLocation>
        <location evidence="1">Cell inner membrane</location>
        <topology evidence="1">Single-pass membrane protein</topology>
    </subcellularLocation>
</comment>
<evidence type="ECO:0000256" key="3">
    <source>
        <dbReference type="ARBA" id="ARBA00022481"/>
    </source>
</evidence>
<sequence>MHTSSSRRSSRVTPAARNRRGFTLVELLVAITVLAIVAVLGWRGLDGIIRARIALTSEMEQTRGMQLAFAQMQRDCTQLVELDAIPGRVPIVVEPDRIVLVRKVFAENQPSRIQLVAYSLQNGVLTRRESLPTRDLNALDTLWLSVTSNTGGAPGVALESGVSQMSVRTWMNDGAGWRTPGVDAVAGSNPASNASSVSSTSLTVPTGIEVSIRMNDRPGALVKTFLLGPV</sequence>
<reference evidence="9 10" key="1">
    <citation type="submission" date="2019-03" db="EMBL/GenBank/DDBJ databases">
        <title>Genomic Encyclopedia of Type Strains, Phase IV (KMG-IV): sequencing the most valuable type-strain genomes for metagenomic binning, comparative biology and taxonomic classification.</title>
        <authorList>
            <person name="Goeker M."/>
        </authorList>
    </citation>
    <scope>NUCLEOTIDE SEQUENCE [LARGE SCALE GENOMIC DNA]</scope>
    <source>
        <strain evidence="9 10">DSM 7445</strain>
    </source>
</reference>
<dbReference type="GO" id="GO:0005886">
    <property type="term" value="C:plasma membrane"/>
    <property type="evidence" value="ECO:0007669"/>
    <property type="project" value="UniProtKB-SubCell"/>
</dbReference>
<name>A0A4R3HX96_PAULE</name>
<evidence type="ECO:0000256" key="2">
    <source>
        <dbReference type="ARBA" id="ARBA00022475"/>
    </source>
</evidence>
<protein>
    <submittedName>
        <fullName evidence="9">Type II secretion system protein J (GspJ)</fullName>
    </submittedName>
</protein>
<keyword evidence="5 8" id="KW-0812">Transmembrane</keyword>
<accession>A0A4R3HX96</accession>
<keyword evidence="3" id="KW-0488">Methylation</keyword>
<dbReference type="RefSeq" id="WP_132257873.1">
    <property type="nucleotide sequence ID" value="NZ_SLZQ01000003.1"/>
</dbReference>
<dbReference type="InterPro" id="IPR012902">
    <property type="entry name" value="N_methyl_site"/>
</dbReference>
<organism evidence="9 10">
    <name type="scientific">Paucimonas lemoignei</name>
    <name type="common">Pseudomonas lemoignei</name>
    <dbReference type="NCBI Taxonomy" id="29443"/>
    <lineage>
        <taxon>Bacteria</taxon>
        <taxon>Pseudomonadati</taxon>
        <taxon>Pseudomonadota</taxon>
        <taxon>Betaproteobacteria</taxon>
        <taxon>Burkholderiales</taxon>
        <taxon>Burkholderiaceae</taxon>
        <taxon>Paucimonas</taxon>
    </lineage>
</organism>
<dbReference type="NCBIfam" id="TIGR02532">
    <property type="entry name" value="IV_pilin_GFxxxE"/>
    <property type="match status" value="1"/>
</dbReference>
<gene>
    <name evidence="9" type="ORF">EDC30_10384</name>
</gene>
<proteinExistence type="predicted"/>
<evidence type="ECO:0000256" key="6">
    <source>
        <dbReference type="ARBA" id="ARBA00022989"/>
    </source>
</evidence>